<dbReference type="InterPro" id="IPR017576">
    <property type="entry name" value="CRISPR-assoc_prot_Csc1"/>
</dbReference>
<dbReference type="Proteomes" id="UP001231370">
    <property type="component" value="Unassembled WGS sequence"/>
</dbReference>
<dbReference type="RefSeq" id="WP_283763558.1">
    <property type="nucleotide sequence ID" value="NZ_JAQPOK010000113.1"/>
</dbReference>
<organism evidence="1 2">
    <name type="scientific">Roseofilum halophilum BLCC-M91</name>
    <dbReference type="NCBI Taxonomy" id="3022259"/>
    <lineage>
        <taxon>Bacteria</taxon>
        <taxon>Bacillati</taxon>
        <taxon>Cyanobacteriota</taxon>
        <taxon>Cyanophyceae</taxon>
        <taxon>Desertifilales</taxon>
        <taxon>Desertifilaceae</taxon>
        <taxon>Roseofilum</taxon>
        <taxon>Roseofilum halophilum</taxon>
    </lineage>
</organism>
<evidence type="ECO:0000313" key="1">
    <source>
        <dbReference type="EMBL" id="MDJ1180257.1"/>
    </source>
</evidence>
<protein>
    <submittedName>
        <fullName evidence="1">Type I-D CRISPR-associated protein Cas5/Csc1</fullName>
    </submittedName>
</protein>
<reference evidence="1 2" key="1">
    <citation type="submission" date="2023-01" db="EMBL/GenBank/DDBJ databases">
        <title>Novel diversity within Roseofilum (Cyanobacteria; Desertifilaceae) from marine benthic mats with descriptions of four novel species.</title>
        <authorList>
            <person name="Wang Y."/>
            <person name="Berthold D.E."/>
            <person name="Hu J."/>
            <person name="Lefler F.W."/>
            <person name="Laughinghouse H.D. IV."/>
        </authorList>
    </citation>
    <scope>NUCLEOTIDE SEQUENCE [LARGE SCALE GENOMIC DNA]</scope>
    <source>
        <strain evidence="1 2">BLCC-M91</strain>
    </source>
</reference>
<dbReference type="Pfam" id="PF26241">
    <property type="entry name" value="Cas_Csc1"/>
    <property type="match status" value="1"/>
</dbReference>
<dbReference type="EMBL" id="JAQPOK010000113">
    <property type="protein sequence ID" value="MDJ1180257.1"/>
    <property type="molecule type" value="Genomic_DNA"/>
</dbReference>
<proteinExistence type="predicted"/>
<dbReference type="NCBIfam" id="TIGR03159">
    <property type="entry name" value="cas_Csc1"/>
    <property type="match status" value="1"/>
</dbReference>
<gene>
    <name evidence="1" type="primary">cas5d</name>
    <name evidence="1" type="ORF">PJF56_15440</name>
</gene>
<accession>A0ABT7BM33</accession>
<sequence length="267" mass="31221">MDIYRGKLETMDYIFFATTERGKVYETGAYIHNYALSYAMGLAKSPYFHQLQKPKYQEDLEPLNQLGIYLTPARPLEISYRLIQWNTIQEVYGFPKKERNIGYPDWGFARVIRPGSTFEFYVAIANPNCLEKFPNFENFLTGKGYIRLGKFMGKSCLRFKKAEKVEEKEGNFDAKITKKRERTEKQSRTESLLLNWRDIPVDPIVCDIYPSTLPTRLIANPKYKSGKYYLVEFEETDRQVEKIAQVFLPGNMSFVARSLTTKKGRKK</sequence>
<keyword evidence="2" id="KW-1185">Reference proteome</keyword>
<evidence type="ECO:0000313" key="2">
    <source>
        <dbReference type="Proteomes" id="UP001231370"/>
    </source>
</evidence>
<comment type="caution">
    <text evidence="1">The sequence shown here is derived from an EMBL/GenBank/DDBJ whole genome shotgun (WGS) entry which is preliminary data.</text>
</comment>
<name>A0ABT7BM33_9CYAN</name>